<name>A0A7H9AWN6_ZYGMR</name>
<evidence type="ECO:0000256" key="3">
    <source>
        <dbReference type="ARBA" id="ARBA00022679"/>
    </source>
</evidence>
<dbReference type="AlphaFoldDB" id="A0A7H9AWN6"/>
<dbReference type="PANTHER" id="PTHR11129">
    <property type="entry name" value="PROTEIN FARNESYLTRANSFERASE ALPHA SUBUNIT/RAB GERANYLGERANYL TRANSFERASE ALPHA SUBUNIT"/>
    <property type="match status" value="1"/>
</dbReference>
<dbReference type="GeneID" id="59234193"/>
<dbReference type="OrthoDB" id="1658at2759"/>
<dbReference type="GO" id="GO:0005968">
    <property type="term" value="C:Rab-protein geranylgeranyltransferase complex"/>
    <property type="evidence" value="ECO:0007669"/>
    <property type="project" value="TreeGrafter"/>
</dbReference>
<dbReference type="InterPro" id="IPR002088">
    <property type="entry name" value="Prenyl_trans_a"/>
</dbReference>
<dbReference type="SUPFAM" id="SSF48439">
    <property type="entry name" value="Protein prenylyltransferase"/>
    <property type="match status" value="1"/>
</dbReference>
<dbReference type="Proteomes" id="UP000509704">
    <property type="component" value="Chromosome 1"/>
</dbReference>
<gene>
    <name evidence="7" type="ORF">HG535_0A04980</name>
</gene>
<evidence type="ECO:0000256" key="1">
    <source>
        <dbReference type="ARBA" id="ARBA00006734"/>
    </source>
</evidence>
<dbReference type="KEGG" id="zmk:HG535_0A04980"/>
<evidence type="ECO:0000313" key="7">
    <source>
        <dbReference type="EMBL" id="QLG70557.1"/>
    </source>
</evidence>
<comment type="similarity">
    <text evidence="1 6">Belongs to the protein prenyltransferase subunit alpha family.</text>
</comment>
<evidence type="ECO:0000256" key="6">
    <source>
        <dbReference type="RuleBase" id="RU367120"/>
    </source>
</evidence>
<organism evidence="7 8">
    <name type="scientific">Zygotorulaspora mrakii</name>
    <name type="common">Zygosaccharomyces mrakii</name>
    <dbReference type="NCBI Taxonomy" id="42260"/>
    <lineage>
        <taxon>Eukaryota</taxon>
        <taxon>Fungi</taxon>
        <taxon>Dikarya</taxon>
        <taxon>Ascomycota</taxon>
        <taxon>Saccharomycotina</taxon>
        <taxon>Saccharomycetes</taxon>
        <taxon>Saccharomycetales</taxon>
        <taxon>Saccharomycetaceae</taxon>
        <taxon>Zygotorulaspora</taxon>
    </lineage>
</organism>
<dbReference type="Gene3D" id="1.25.40.120">
    <property type="entry name" value="Protein prenylyltransferase"/>
    <property type="match status" value="1"/>
</dbReference>
<evidence type="ECO:0000256" key="2">
    <source>
        <dbReference type="ARBA" id="ARBA00022602"/>
    </source>
</evidence>
<dbReference type="GO" id="GO:0097354">
    <property type="term" value="P:prenylation"/>
    <property type="evidence" value="ECO:0007669"/>
    <property type="project" value="UniProtKB-UniRule"/>
</dbReference>
<comment type="function">
    <text evidence="6">Catalyzes the transfer of a geranyl-geranyl moiety from geranyl-geranyl pyrophosphate to cysteines occuring in specific C-terminal amino acid sequences.</text>
</comment>
<keyword evidence="4" id="KW-0677">Repeat</keyword>
<dbReference type="PROSITE" id="PS51147">
    <property type="entry name" value="PFTA"/>
    <property type="match status" value="4"/>
</dbReference>
<keyword evidence="2 6" id="KW-0637">Prenyltransferase</keyword>
<dbReference type="RefSeq" id="XP_037142285.1">
    <property type="nucleotide sequence ID" value="XM_037286390.1"/>
</dbReference>
<comment type="catalytic activity">
    <reaction evidence="5 6">
        <text>geranylgeranyl diphosphate + L-cysteinyl-[protein] = S-geranylgeranyl-L-cysteinyl-[protein] + diphosphate</text>
        <dbReference type="Rhea" id="RHEA:21240"/>
        <dbReference type="Rhea" id="RHEA-COMP:10131"/>
        <dbReference type="Rhea" id="RHEA-COMP:11537"/>
        <dbReference type="ChEBI" id="CHEBI:29950"/>
        <dbReference type="ChEBI" id="CHEBI:33019"/>
        <dbReference type="ChEBI" id="CHEBI:57533"/>
        <dbReference type="ChEBI" id="CHEBI:86021"/>
        <dbReference type="EC" id="2.5.1.60"/>
    </reaction>
</comment>
<dbReference type="PANTHER" id="PTHR11129:SF2">
    <property type="entry name" value="GERANYLGERANYL TRANSFERASE TYPE-2 SUBUNIT ALPHA"/>
    <property type="match status" value="1"/>
</dbReference>
<keyword evidence="8" id="KW-1185">Reference proteome</keyword>
<accession>A0A7H9AWN6</accession>
<dbReference type="EMBL" id="CP058604">
    <property type="protein sequence ID" value="QLG70557.1"/>
    <property type="molecule type" value="Genomic_DNA"/>
</dbReference>
<evidence type="ECO:0000256" key="5">
    <source>
        <dbReference type="ARBA" id="ARBA00047658"/>
    </source>
</evidence>
<reference evidence="7 8" key="1">
    <citation type="submission" date="2020-07" db="EMBL/GenBank/DDBJ databases">
        <title>The yeast mating-type switching endonuclease HO is a domesticated member of an unorthodox homing genetic element family.</title>
        <authorList>
            <person name="Coughlan A.Y."/>
            <person name="Lombardi L."/>
            <person name="Braun-Galleani S."/>
            <person name="Martos A.R."/>
            <person name="Galeote V."/>
            <person name="Bigey F."/>
            <person name="Dequin S."/>
            <person name="Byrne K.P."/>
            <person name="Wolfe K.H."/>
        </authorList>
    </citation>
    <scope>NUCLEOTIDE SEQUENCE [LARGE SCALE GENOMIC DNA]</scope>
    <source>
        <strain evidence="7 8">NRRL Y-6702</strain>
    </source>
</reference>
<keyword evidence="3 6" id="KW-0808">Transferase</keyword>
<protein>
    <recommendedName>
        <fullName evidence="6">Geranylgeranyl transferase type-2 subunit alpha</fullName>
        <ecNumber evidence="6">2.5.1.60</ecNumber>
    </recommendedName>
    <alternativeName>
        <fullName evidence="6">Geranylgeranyl transferase type II subunit alpha</fullName>
    </alternativeName>
</protein>
<proteinExistence type="inferred from homology"/>
<dbReference type="Pfam" id="PF01239">
    <property type="entry name" value="PPTA"/>
    <property type="match status" value="4"/>
</dbReference>
<sequence>MQLKNELDLLFWSSELLFTLAQLRQFPKVYWIWNHRIWVLENHLDSSVNIWKEELVMVSKLLKIDARNFHGWLYRRIIVRKIEQLTGEKKLFEELAYTTENINNNISNFSAWHQRTVLLSKIFGENENESNAKMIHDEFAYITNAMFTDAEDQSVWFYIKWFIKNKVVRETLEPSEYARLLQELHSNVVMINQDDLEFSGKENNWCLKILIVLDDVLKNIGIETCIEKKKCLEQLINADPLRKNRYLCLLNDGQ</sequence>
<evidence type="ECO:0000313" key="8">
    <source>
        <dbReference type="Proteomes" id="UP000509704"/>
    </source>
</evidence>
<dbReference type="EC" id="2.5.1.60" evidence="6"/>
<evidence type="ECO:0000256" key="4">
    <source>
        <dbReference type="ARBA" id="ARBA00022737"/>
    </source>
</evidence>
<dbReference type="GO" id="GO:0004663">
    <property type="term" value="F:Rab geranylgeranyltransferase activity"/>
    <property type="evidence" value="ECO:0007669"/>
    <property type="project" value="UniProtKB-UniRule"/>
</dbReference>